<evidence type="ECO:0000256" key="5">
    <source>
        <dbReference type="ARBA" id="ARBA00023014"/>
    </source>
</evidence>
<evidence type="ECO:0000256" key="4">
    <source>
        <dbReference type="ARBA" id="ARBA00023004"/>
    </source>
</evidence>
<dbReference type="RefSeq" id="WP_166255093.1">
    <property type="nucleotide sequence ID" value="NZ_JAAMOW010000004.1"/>
</dbReference>
<evidence type="ECO:0000256" key="2">
    <source>
        <dbReference type="ARBA" id="ARBA00022714"/>
    </source>
</evidence>
<keyword evidence="4" id="KW-0408">Iron</keyword>
<dbReference type="GO" id="GO:0051537">
    <property type="term" value="F:2 iron, 2 sulfur cluster binding"/>
    <property type="evidence" value="ECO:0007669"/>
    <property type="project" value="UniProtKB-KW"/>
</dbReference>
<dbReference type="GO" id="GO:0009055">
    <property type="term" value="F:electron transfer activity"/>
    <property type="evidence" value="ECO:0007669"/>
    <property type="project" value="TreeGrafter"/>
</dbReference>
<feature type="domain" description="2Fe-2S ferredoxin-type" evidence="7">
    <location>
        <begin position="2"/>
        <end position="105"/>
    </location>
</feature>
<dbReference type="Proteomes" id="UP000472676">
    <property type="component" value="Unassembled WGS sequence"/>
</dbReference>
<accession>A0A6M2BQW4</accession>
<dbReference type="InterPro" id="IPR001041">
    <property type="entry name" value="2Fe-2S_ferredoxin-type"/>
</dbReference>
<dbReference type="PANTHER" id="PTHR23426">
    <property type="entry name" value="FERREDOXIN/ADRENODOXIN"/>
    <property type="match status" value="1"/>
</dbReference>
<dbReference type="InterPro" id="IPR012675">
    <property type="entry name" value="Beta-grasp_dom_sf"/>
</dbReference>
<proteinExistence type="inferred from homology"/>
<comment type="caution">
    <text evidence="8">The sequence shown here is derived from an EMBL/GenBank/DDBJ whole genome shotgun (WGS) entry which is preliminary data.</text>
</comment>
<evidence type="ECO:0000256" key="6">
    <source>
        <dbReference type="ARBA" id="ARBA00034078"/>
    </source>
</evidence>
<dbReference type="AlphaFoldDB" id="A0A6M2BQW4"/>
<evidence type="ECO:0000256" key="3">
    <source>
        <dbReference type="ARBA" id="ARBA00022723"/>
    </source>
</evidence>
<evidence type="ECO:0000256" key="1">
    <source>
        <dbReference type="ARBA" id="ARBA00010914"/>
    </source>
</evidence>
<dbReference type="InterPro" id="IPR036010">
    <property type="entry name" value="2Fe-2S_ferredoxin-like_sf"/>
</dbReference>
<keyword evidence="5" id="KW-0411">Iron-sulfur</keyword>
<comment type="cofactor">
    <cofactor evidence="6">
        <name>[2Fe-2S] cluster</name>
        <dbReference type="ChEBI" id="CHEBI:190135"/>
    </cofactor>
</comment>
<reference evidence="8 9" key="1">
    <citation type="journal article" date="2014" name="Int. J. Syst. Evol. Microbiol.">
        <title>Solimonas terrae sp. nov., isolated from soil.</title>
        <authorList>
            <person name="Kim S.J."/>
            <person name="Moon J.Y."/>
            <person name="Weon H.Y."/>
            <person name="Ahn J.H."/>
            <person name="Chen W.M."/>
            <person name="Kwon S.W."/>
        </authorList>
    </citation>
    <scope>NUCLEOTIDE SEQUENCE [LARGE SCALE GENOMIC DNA]</scope>
    <source>
        <strain evidence="8 9">KIS83-12</strain>
    </source>
</reference>
<dbReference type="PROSITE" id="PS51085">
    <property type="entry name" value="2FE2S_FER_2"/>
    <property type="match status" value="1"/>
</dbReference>
<dbReference type="Gene3D" id="3.10.20.30">
    <property type="match status" value="1"/>
</dbReference>
<dbReference type="GO" id="GO:0046872">
    <property type="term" value="F:metal ion binding"/>
    <property type="evidence" value="ECO:0007669"/>
    <property type="project" value="UniProtKB-KW"/>
</dbReference>
<dbReference type="Pfam" id="PF00111">
    <property type="entry name" value="Fer2"/>
    <property type="match status" value="1"/>
</dbReference>
<dbReference type="PRINTS" id="PR00355">
    <property type="entry name" value="ADRENODOXIN"/>
</dbReference>
<dbReference type="GO" id="GO:0140647">
    <property type="term" value="P:P450-containing electron transport chain"/>
    <property type="evidence" value="ECO:0007669"/>
    <property type="project" value="InterPro"/>
</dbReference>
<evidence type="ECO:0000313" key="8">
    <source>
        <dbReference type="EMBL" id="NGY04868.1"/>
    </source>
</evidence>
<comment type="similarity">
    <text evidence="1">Belongs to the adrenodoxin/putidaredoxin family.</text>
</comment>
<name>A0A6M2BQW4_9GAMM</name>
<organism evidence="8 9">
    <name type="scientific">Solimonas terrae</name>
    <dbReference type="NCBI Taxonomy" id="1396819"/>
    <lineage>
        <taxon>Bacteria</taxon>
        <taxon>Pseudomonadati</taxon>
        <taxon>Pseudomonadota</taxon>
        <taxon>Gammaproteobacteria</taxon>
        <taxon>Nevskiales</taxon>
        <taxon>Nevskiaceae</taxon>
        <taxon>Solimonas</taxon>
    </lineage>
</organism>
<keyword evidence="3" id="KW-0479">Metal-binding</keyword>
<evidence type="ECO:0000259" key="7">
    <source>
        <dbReference type="PROSITE" id="PS51085"/>
    </source>
</evidence>
<gene>
    <name evidence="8" type="ORF">G7Y85_08825</name>
</gene>
<dbReference type="PANTHER" id="PTHR23426:SF65">
    <property type="entry name" value="FERREDOXIN-2, MITOCHONDRIAL"/>
    <property type="match status" value="1"/>
</dbReference>
<keyword evidence="9" id="KW-1185">Reference proteome</keyword>
<dbReference type="SUPFAM" id="SSF54292">
    <property type="entry name" value="2Fe-2S ferredoxin-like"/>
    <property type="match status" value="1"/>
</dbReference>
<dbReference type="EMBL" id="JAAMOW010000004">
    <property type="protein sequence ID" value="NGY04868.1"/>
    <property type="molecule type" value="Genomic_DNA"/>
</dbReference>
<dbReference type="InterPro" id="IPR001055">
    <property type="entry name" value="Adrenodoxin-like"/>
</dbReference>
<keyword evidence="2" id="KW-0001">2Fe-2S</keyword>
<evidence type="ECO:0000313" key="9">
    <source>
        <dbReference type="Proteomes" id="UP000472676"/>
    </source>
</evidence>
<protein>
    <submittedName>
        <fullName evidence="8">2Fe-2S iron-sulfur cluster binding domain-containing protein</fullName>
    </submittedName>
</protein>
<sequence>MVAITFIEDNGTRHQVDAEPGTNLMEAATLNMVPGVLGMCGGICSCATCHCYVGDDWRAQAGAPAEGELQMLDAVTHRRPGSRLGCQVIVSEAMDGITITLPPDQDAG</sequence>
<dbReference type="CDD" id="cd00207">
    <property type="entry name" value="fer2"/>
    <property type="match status" value="1"/>
</dbReference>